<gene>
    <name evidence="1" type="ORF">C5Y83_04465</name>
</gene>
<protein>
    <recommendedName>
        <fullName evidence="3">DUF2262 domain-containing protein</fullName>
    </recommendedName>
</protein>
<evidence type="ECO:0008006" key="3">
    <source>
        <dbReference type="Google" id="ProtNLM"/>
    </source>
</evidence>
<dbReference type="OrthoDB" id="9998648at2"/>
<comment type="caution">
    <text evidence="1">The sequence shown here is derived from an EMBL/GenBank/DDBJ whole genome shotgun (WGS) entry which is preliminary data.</text>
</comment>
<sequence length="197" mass="22495">MPAKKWEHPELGSFRCERDYGETRWIGTVELPAFSVFRFRGTRPFRGTKRIELAFESFADEEEMFVPSKVMARLALKIVTNQEKLAKKIKQAYFDELWGKGPKSGMWWHGDEEARQYCADVLQKRVKRTTIASPDDFELLLGEPSIQITDDEESPKQFARISFGSAFEDEHGTEALTDGTKIVGIGYEGEASLFRGS</sequence>
<dbReference type="RefSeq" id="WP_105328456.1">
    <property type="nucleotide sequence ID" value="NZ_PUHY01000005.1"/>
</dbReference>
<organism evidence="1 2">
    <name type="scientific">Blastopirellula marina</name>
    <dbReference type="NCBI Taxonomy" id="124"/>
    <lineage>
        <taxon>Bacteria</taxon>
        <taxon>Pseudomonadati</taxon>
        <taxon>Planctomycetota</taxon>
        <taxon>Planctomycetia</taxon>
        <taxon>Pirellulales</taxon>
        <taxon>Pirellulaceae</taxon>
        <taxon>Blastopirellula</taxon>
    </lineage>
</organism>
<accession>A0A2S8FYD5</accession>
<reference evidence="1 2" key="1">
    <citation type="submission" date="2018-02" db="EMBL/GenBank/DDBJ databases">
        <title>Comparative genomes isolates from brazilian mangrove.</title>
        <authorList>
            <person name="Araujo J.E."/>
            <person name="Taketani R.G."/>
            <person name="Silva M.C.P."/>
            <person name="Loureco M.V."/>
            <person name="Andreote F.D."/>
        </authorList>
    </citation>
    <scope>NUCLEOTIDE SEQUENCE [LARGE SCALE GENOMIC DNA]</scope>
    <source>
        <strain evidence="1 2">Hex-1 MGV</strain>
    </source>
</reference>
<evidence type="ECO:0000313" key="1">
    <source>
        <dbReference type="EMBL" id="PQO37206.1"/>
    </source>
</evidence>
<evidence type="ECO:0000313" key="2">
    <source>
        <dbReference type="Proteomes" id="UP000238322"/>
    </source>
</evidence>
<name>A0A2S8FYD5_9BACT</name>
<dbReference type="Proteomes" id="UP000238322">
    <property type="component" value="Unassembled WGS sequence"/>
</dbReference>
<dbReference type="AlphaFoldDB" id="A0A2S8FYD5"/>
<dbReference type="EMBL" id="PUHY01000005">
    <property type="protein sequence ID" value="PQO37206.1"/>
    <property type="molecule type" value="Genomic_DNA"/>
</dbReference>
<proteinExistence type="predicted"/>